<gene>
    <name evidence="1" type="ORF">C3F09_06560</name>
</gene>
<dbReference type="AlphaFoldDB" id="A0A855X612"/>
<organism evidence="1 2">
    <name type="scientific">candidate division GN15 bacterium</name>
    <dbReference type="NCBI Taxonomy" id="2072418"/>
    <lineage>
        <taxon>Bacteria</taxon>
        <taxon>candidate division GN15</taxon>
    </lineage>
</organism>
<comment type="caution">
    <text evidence="1">The sequence shown here is derived from an EMBL/GenBank/DDBJ whole genome shotgun (WGS) entry which is preliminary data.</text>
</comment>
<proteinExistence type="predicted"/>
<evidence type="ECO:0000313" key="2">
    <source>
        <dbReference type="Proteomes" id="UP000250918"/>
    </source>
</evidence>
<dbReference type="Proteomes" id="UP000250918">
    <property type="component" value="Unassembled WGS sequence"/>
</dbReference>
<evidence type="ECO:0000313" key="1">
    <source>
        <dbReference type="EMBL" id="PWB72501.1"/>
    </source>
</evidence>
<accession>A0A855X612</accession>
<name>A0A855X612_9BACT</name>
<sequence length="190" mass="20981">MKVDSRLCIELTNRTVGPDTQSKTPCPAWRVEFDSVSISLPSWHKEFDSLQRDFYVLIDSLTGRLIVIYSTPILPKTKASAILKEAVSDTLNKIVRNVTPSVPAKSFASVLDQAVGSNPSRAVQIVATCVVEQPQPGEPVMCVWHIWGIGVHPFSFHREYAPDELGIMLTKIDATTGRSMIIEGGRSPFE</sequence>
<protein>
    <submittedName>
        <fullName evidence="1">Uncharacterized protein</fullName>
    </submittedName>
</protein>
<dbReference type="EMBL" id="PQAP01000083">
    <property type="protein sequence ID" value="PWB72501.1"/>
    <property type="molecule type" value="Genomic_DNA"/>
</dbReference>
<reference evidence="1 2" key="1">
    <citation type="journal article" date="2018" name="ISME J.">
        <title>A methanotrophic archaeon couples anaerobic oxidation of methane to Fe(III) reduction.</title>
        <authorList>
            <person name="Cai C."/>
            <person name="Leu A.O."/>
            <person name="Xie G.J."/>
            <person name="Guo J."/>
            <person name="Feng Y."/>
            <person name="Zhao J.X."/>
            <person name="Tyson G.W."/>
            <person name="Yuan Z."/>
            <person name="Hu S."/>
        </authorList>
    </citation>
    <scope>NUCLEOTIDE SEQUENCE [LARGE SCALE GENOMIC DNA]</scope>
    <source>
        <strain evidence="1">FeB_12</strain>
    </source>
</reference>